<dbReference type="EMBL" id="JAQJAE010000002">
    <property type="protein sequence ID" value="KAJ5607024.1"/>
    <property type="molecule type" value="Genomic_DNA"/>
</dbReference>
<evidence type="ECO:0000313" key="8">
    <source>
        <dbReference type="Proteomes" id="UP001213799"/>
    </source>
</evidence>
<dbReference type="PANTHER" id="PTHR48104:SF30">
    <property type="entry name" value="METACASPASE-1"/>
    <property type="match status" value="1"/>
</dbReference>
<gene>
    <name evidence="7" type="ORF">N7537_003643</name>
</gene>
<protein>
    <submittedName>
        <fullName evidence="7">Peptidase C14 caspase catalytic</fullName>
    </submittedName>
</protein>
<evidence type="ECO:0000256" key="1">
    <source>
        <dbReference type="ARBA" id="ARBA00009005"/>
    </source>
</evidence>
<reference evidence="7" key="1">
    <citation type="journal article" date="2023" name="IMA Fungus">
        <title>Comparative genomic study of the Penicillium genus elucidates a diverse pangenome and 15 lateral gene transfer events.</title>
        <authorList>
            <person name="Petersen C."/>
            <person name="Sorensen T."/>
            <person name="Nielsen M.R."/>
            <person name="Sondergaard T.E."/>
            <person name="Sorensen J.L."/>
            <person name="Fitzpatrick D.A."/>
            <person name="Frisvad J.C."/>
            <person name="Nielsen K.L."/>
        </authorList>
    </citation>
    <scope>NUCLEOTIDE SEQUENCE</scope>
    <source>
        <strain evidence="7">IBT 12815</strain>
    </source>
</reference>
<dbReference type="GO" id="GO:0006508">
    <property type="term" value="P:proteolysis"/>
    <property type="evidence" value="ECO:0007669"/>
    <property type="project" value="UniProtKB-KW"/>
</dbReference>
<evidence type="ECO:0000256" key="2">
    <source>
        <dbReference type="ARBA" id="ARBA00022670"/>
    </source>
</evidence>
<feature type="domain" description="Peptidase C14 caspase" evidence="6">
    <location>
        <begin position="5"/>
        <end position="260"/>
    </location>
</feature>
<evidence type="ECO:0000256" key="4">
    <source>
        <dbReference type="ARBA" id="ARBA00022807"/>
    </source>
</evidence>
<comment type="similarity">
    <text evidence="1">Belongs to the peptidase C14B family.</text>
</comment>
<sequence>MPPNKRALLIASPYGDLEGPENDVEMMSEVLQKRGFQVSQCCGSAATRDGIRSAWHTLISQISPDDTVVIYYSGHGGEALSAKSADKQDSGQPRRLQFIVPIDYKEIPGEFHGISEEELSQWLLDTTEKTQNVTIIMDCCHSGRMVRDSRYVKNARRRNLPTTIYQDLAHHIQSLQDKGLVRERTQPGDNPHAVRIAAAAPWESAYEYESDSGLQLGALTEALVRVIQETDDDYISWRTVMLRVQELVNMSFPQQHPRVEGPHTRFLFSLDGQDSTSILIKQEGDNVATIKAGRISGVREKNTYAVMPPGSEFVNPQTQIATAIVTDASGFDAVATLTWRNGLSQLPDGGALAFLVEEALYKWPVSLSEDNAALQKQVEQSRLVRCSYDGERDSLLEIRQQQGKLTVTNKSGVEIFSQRFYGKEPTPSTYKAAVDIADRVARAQHFLVQTCDSPDEHLQHDLEIKLGLVDDSREGRIINPTGEDSITENSNIFMSLKNHDDLNSVFVSVFEVEVNGQINAVTENPDGIDLPPGWCHTIGSTKAKLEGLKVKWPLNISKRQAVVDTLIVVISNRPVNLQFLISSQIAAQRAITKQSSLESRLLRLTQDVGRLIVTEKSISKTRYDIVQLPFLLKPLSS</sequence>
<dbReference type="GO" id="GO:0005737">
    <property type="term" value="C:cytoplasm"/>
    <property type="evidence" value="ECO:0007669"/>
    <property type="project" value="TreeGrafter"/>
</dbReference>
<dbReference type="PANTHER" id="PTHR48104">
    <property type="entry name" value="METACASPASE-4"/>
    <property type="match status" value="1"/>
</dbReference>
<accession>A0AAD6EA91</accession>
<comment type="caution">
    <text evidence="7">The sequence shown here is derived from an EMBL/GenBank/DDBJ whole genome shotgun (WGS) entry which is preliminary data.</text>
</comment>
<proteinExistence type="inferred from homology"/>
<evidence type="ECO:0000259" key="6">
    <source>
        <dbReference type="Pfam" id="PF00656"/>
    </source>
</evidence>
<dbReference type="Gene3D" id="3.40.50.1460">
    <property type="match status" value="1"/>
</dbReference>
<keyword evidence="8" id="KW-1185">Reference proteome</keyword>
<dbReference type="InterPro" id="IPR050452">
    <property type="entry name" value="Metacaspase"/>
</dbReference>
<keyword evidence="5" id="KW-0865">Zymogen</keyword>
<keyword evidence="2" id="KW-0645">Protease</keyword>
<dbReference type="GO" id="GO:0004197">
    <property type="term" value="F:cysteine-type endopeptidase activity"/>
    <property type="evidence" value="ECO:0007669"/>
    <property type="project" value="InterPro"/>
</dbReference>
<keyword evidence="4" id="KW-0788">Thiol protease</keyword>
<dbReference type="Proteomes" id="UP001213799">
    <property type="component" value="Unassembled WGS sequence"/>
</dbReference>
<evidence type="ECO:0000313" key="7">
    <source>
        <dbReference type="EMBL" id="KAJ5607024.1"/>
    </source>
</evidence>
<keyword evidence="4" id="KW-0378">Hydrolase</keyword>
<dbReference type="GeneID" id="81584943"/>
<reference evidence="7" key="2">
    <citation type="submission" date="2023-01" db="EMBL/GenBank/DDBJ databases">
        <authorList>
            <person name="Petersen C."/>
        </authorList>
    </citation>
    <scope>NUCLEOTIDE SEQUENCE</scope>
    <source>
        <strain evidence="7">IBT 12815</strain>
    </source>
</reference>
<dbReference type="InterPro" id="IPR029030">
    <property type="entry name" value="Caspase-like_dom_sf"/>
</dbReference>
<dbReference type="GO" id="GO:0006915">
    <property type="term" value="P:apoptotic process"/>
    <property type="evidence" value="ECO:0007669"/>
    <property type="project" value="UniProtKB-KW"/>
</dbReference>
<dbReference type="InterPro" id="IPR011600">
    <property type="entry name" value="Pept_C14_caspase"/>
</dbReference>
<evidence type="ECO:0000256" key="3">
    <source>
        <dbReference type="ARBA" id="ARBA00022703"/>
    </source>
</evidence>
<dbReference type="AlphaFoldDB" id="A0AAD6EA91"/>
<evidence type="ECO:0000256" key="5">
    <source>
        <dbReference type="ARBA" id="ARBA00023145"/>
    </source>
</evidence>
<dbReference type="Pfam" id="PF00656">
    <property type="entry name" value="Peptidase_C14"/>
    <property type="match status" value="1"/>
</dbReference>
<keyword evidence="3" id="KW-0053">Apoptosis</keyword>
<organism evidence="7 8">
    <name type="scientific">Penicillium hordei</name>
    <dbReference type="NCBI Taxonomy" id="40994"/>
    <lineage>
        <taxon>Eukaryota</taxon>
        <taxon>Fungi</taxon>
        <taxon>Dikarya</taxon>
        <taxon>Ascomycota</taxon>
        <taxon>Pezizomycotina</taxon>
        <taxon>Eurotiomycetes</taxon>
        <taxon>Eurotiomycetidae</taxon>
        <taxon>Eurotiales</taxon>
        <taxon>Aspergillaceae</taxon>
        <taxon>Penicillium</taxon>
    </lineage>
</organism>
<dbReference type="SUPFAM" id="SSF52129">
    <property type="entry name" value="Caspase-like"/>
    <property type="match status" value="1"/>
</dbReference>
<name>A0AAD6EA91_9EURO</name>
<dbReference type="RefSeq" id="XP_056754449.1">
    <property type="nucleotide sequence ID" value="XM_056894701.1"/>
</dbReference>